<organism evidence="1 2">
    <name type="scientific">Marivirga lumbricoides</name>
    <dbReference type="NCBI Taxonomy" id="1046115"/>
    <lineage>
        <taxon>Bacteria</taxon>
        <taxon>Pseudomonadati</taxon>
        <taxon>Bacteroidota</taxon>
        <taxon>Cytophagia</taxon>
        <taxon>Cytophagales</taxon>
        <taxon>Marivirgaceae</taxon>
        <taxon>Marivirga</taxon>
    </lineage>
</organism>
<evidence type="ECO:0008006" key="3">
    <source>
        <dbReference type="Google" id="ProtNLM"/>
    </source>
</evidence>
<dbReference type="Proteomes" id="UP000636010">
    <property type="component" value="Unassembled WGS sequence"/>
</dbReference>
<dbReference type="PROSITE" id="PS51257">
    <property type="entry name" value="PROKAR_LIPOPROTEIN"/>
    <property type="match status" value="1"/>
</dbReference>
<keyword evidence="2" id="KW-1185">Reference proteome</keyword>
<name>A0ABQ1MC42_9BACT</name>
<sequence length="411" mass="43570">MNKIKLPIFFLIALVACNSDDTPIGPITDATILIESDILEETLLEDIIEDPSVADYIVQGYLDVRALLTIEPGVVIAFEANSGFYIEGVGASGAIRAVGTSQKPILFTGIEKVPGFWRGITVLANDVRNELNYCVLEYAGSDDLVAFGSVKLKGGLAVEDASGFNGSLKLKNTTIQSCLGYGFIVEQGAVLREFSSNSFFNNKEAAVRIDAENTDLIDANSTFSGNNGIDGVEINASGSATHRLTADATWVSLKEGANYVISQTFSAEARLTIAAGATLAFEANQTITFREDFSGNNDGILIANGTASKNITFTAVEKQPGYWQGLVIRSSSNLNSMEYCVVEFGGSDLVSGLRGNIILDKDGAFDAPQLTITNSVIRNGLGCGIAVDSFGGMLTESDNSFAGNNDNSICM</sequence>
<evidence type="ECO:0000313" key="2">
    <source>
        <dbReference type="Proteomes" id="UP000636010"/>
    </source>
</evidence>
<comment type="caution">
    <text evidence="1">The sequence shown here is derived from an EMBL/GenBank/DDBJ whole genome shotgun (WGS) entry which is preliminary data.</text>
</comment>
<protein>
    <recommendedName>
        <fullName evidence="3">Right handed beta helix domain-containing protein</fullName>
    </recommendedName>
</protein>
<evidence type="ECO:0000313" key="1">
    <source>
        <dbReference type="EMBL" id="GGC38140.1"/>
    </source>
</evidence>
<accession>A0ABQ1MC42</accession>
<reference evidence="2" key="1">
    <citation type="journal article" date="2019" name="Int. J. Syst. Evol. Microbiol.">
        <title>The Global Catalogue of Microorganisms (GCM) 10K type strain sequencing project: providing services to taxonomists for standard genome sequencing and annotation.</title>
        <authorList>
            <consortium name="The Broad Institute Genomics Platform"/>
            <consortium name="The Broad Institute Genome Sequencing Center for Infectious Disease"/>
            <person name="Wu L."/>
            <person name="Ma J."/>
        </authorList>
    </citation>
    <scope>NUCLEOTIDE SEQUENCE [LARGE SCALE GENOMIC DNA]</scope>
    <source>
        <strain evidence="2">CGMCC 1.10832</strain>
    </source>
</reference>
<gene>
    <name evidence="1" type="ORF">GCM10011506_24410</name>
</gene>
<proteinExistence type="predicted"/>
<dbReference type="RefSeq" id="WP_188463756.1">
    <property type="nucleotide sequence ID" value="NZ_BAABHU010000007.1"/>
</dbReference>
<dbReference type="EMBL" id="BMEC01000007">
    <property type="protein sequence ID" value="GGC38140.1"/>
    <property type="molecule type" value="Genomic_DNA"/>
</dbReference>